<proteinExistence type="predicted"/>
<keyword evidence="4" id="KW-1185">Reference proteome</keyword>
<protein>
    <submittedName>
        <fullName evidence="3">MarR family transcriptional regulator</fullName>
    </submittedName>
</protein>
<dbReference type="OrthoDB" id="2314798at2"/>
<dbReference type="AlphaFoldDB" id="A0A559IVM0"/>
<dbReference type="Pfam" id="PF01047">
    <property type="entry name" value="MarR"/>
    <property type="match status" value="1"/>
</dbReference>
<dbReference type="GO" id="GO:0003677">
    <property type="term" value="F:DNA binding"/>
    <property type="evidence" value="ECO:0007669"/>
    <property type="project" value="UniProtKB-KW"/>
</dbReference>
<evidence type="ECO:0000313" key="4">
    <source>
        <dbReference type="Proteomes" id="UP000318102"/>
    </source>
</evidence>
<evidence type="ECO:0000256" key="1">
    <source>
        <dbReference type="ARBA" id="ARBA00023125"/>
    </source>
</evidence>
<gene>
    <name evidence="3" type="ORF">FPZ44_00365</name>
</gene>
<sequence>MDKEALFQQFVAFTTSVHEVTFELTKDVKPEDITPLQYSILEYIAVSQPVTLSQISECKHISMPNTSRELRKLTEKQLCEKFEVPDDRRKQLIRLSESGQAMMNKAFDQIGARFFERIQDLSTEELKGIHHAITILQSKVFDENK</sequence>
<accession>A0A559IVM0</accession>
<feature type="domain" description="HTH marR-type" evidence="2">
    <location>
        <begin position="1"/>
        <end position="138"/>
    </location>
</feature>
<dbReference type="InterPro" id="IPR036388">
    <property type="entry name" value="WH-like_DNA-bd_sf"/>
</dbReference>
<dbReference type="Gene3D" id="1.10.10.10">
    <property type="entry name" value="Winged helix-like DNA-binding domain superfamily/Winged helix DNA-binding domain"/>
    <property type="match status" value="1"/>
</dbReference>
<comment type="caution">
    <text evidence="3">The sequence shown here is derived from an EMBL/GenBank/DDBJ whole genome shotgun (WGS) entry which is preliminary data.</text>
</comment>
<evidence type="ECO:0000313" key="3">
    <source>
        <dbReference type="EMBL" id="TVX91643.1"/>
    </source>
</evidence>
<dbReference type="GO" id="GO:0003700">
    <property type="term" value="F:DNA-binding transcription factor activity"/>
    <property type="evidence" value="ECO:0007669"/>
    <property type="project" value="InterPro"/>
</dbReference>
<dbReference type="InterPro" id="IPR039422">
    <property type="entry name" value="MarR/SlyA-like"/>
</dbReference>
<dbReference type="PANTHER" id="PTHR33164:SF43">
    <property type="entry name" value="HTH-TYPE TRANSCRIPTIONAL REPRESSOR YETL"/>
    <property type="match status" value="1"/>
</dbReference>
<dbReference type="Proteomes" id="UP000318102">
    <property type="component" value="Unassembled WGS sequence"/>
</dbReference>
<keyword evidence="1" id="KW-0238">DNA-binding</keyword>
<dbReference type="SMART" id="SM00347">
    <property type="entry name" value="HTH_MARR"/>
    <property type="match status" value="1"/>
</dbReference>
<evidence type="ECO:0000259" key="2">
    <source>
        <dbReference type="PROSITE" id="PS50995"/>
    </source>
</evidence>
<dbReference type="InterPro" id="IPR000835">
    <property type="entry name" value="HTH_MarR-typ"/>
</dbReference>
<dbReference type="PROSITE" id="PS50995">
    <property type="entry name" value="HTH_MARR_2"/>
    <property type="match status" value="1"/>
</dbReference>
<dbReference type="SUPFAM" id="SSF46785">
    <property type="entry name" value="Winged helix' DNA-binding domain"/>
    <property type="match status" value="1"/>
</dbReference>
<dbReference type="RefSeq" id="WP_144986340.1">
    <property type="nucleotide sequence ID" value="NZ_VNJK01000001.1"/>
</dbReference>
<name>A0A559IVM0_9BACL</name>
<organism evidence="3 4">
    <name type="scientific">Paenibacillus agilis</name>
    <dbReference type="NCBI Taxonomy" id="3020863"/>
    <lineage>
        <taxon>Bacteria</taxon>
        <taxon>Bacillati</taxon>
        <taxon>Bacillota</taxon>
        <taxon>Bacilli</taxon>
        <taxon>Bacillales</taxon>
        <taxon>Paenibacillaceae</taxon>
        <taxon>Paenibacillus</taxon>
    </lineage>
</organism>
<dbReference type="GO" id="GO:0006950">
    <property type="term" value="P:response to stress"/>
    <property type="evidence" value="ECO:0007669"/>
    <property type="project" value="TreeGrafter"/>
</dbReference>
<dbReference type="EMBL" id="VNJK01000001">
    <property type="protein sequence ID" value="TVX91643.1"/>
    <property type="molecule type" value="Genomic_DNA"/>
</dbReference>
<dbReference type="PANTHER" id="PTHR33164">
    <property type="entry name" value="TRANSCRIPTIONAL REGULATOR, MARR FAMILY"/>
    <property type="match status" value="1"/>
</dbReference>
<reference evidence="3 4" key="1">
    <citation type="submission" date="2019-07" db="EMBL/GenBank/DDBJ databases">
        <authorList>
            <person name="Kim J."/>
        </authorList>
    </citation>
    <scope>NUCLEOTIDE SEQUENCE [LARGE SCALE GENOMIC DNA]</scope>
    <source>
        <strain evidence="3 4">N4</strain>
    </source>
</reference>
<dbReference type="InterPro" id="IPR036390">
    <property type="entry name" value="WH_DNA-bd_sf"/>
</dbReference>